<evidence type="ECO:0000313" key="11">
    <source>
        <dbReference type="EMBL" id="KAG8385853.1"/>
    </source>
</evidence>
<protein>
    <recommendedName>
        <fullName evidence="10">X8 domain-containing protein</fullName>
    </recommendedName>
</protein>
<dbReference type="Gene3D" id="1.20.58.1040">
    <property type="match status" value="1"/>
</dbReference>
<dbReference type="GO" id="GO:0005886">
    <property type="term" value="C:plasma membrane"/>
    <property type="evidence" value="ECO:0007669"/>
    <property type="project" value="UniProtKB-SubCell"/>
</dbReference>
<evidence type="ECO:0000256" key="7">
    <source>
        <dbReference type="ARBA" id="ARBA00023180"/>
    </source>
</evidence>
<feature type="domain" description="X8" evidence="10">
    <location>
        <begin position="47"/>
        <end position="131"/>
    </location>
</feature>
<proteinExistence type="predicted"/>
<dbReference type="SMART" id="SM00768">
    <property type="entry name" value="X8"/>
    <property type="match status" value="1"/>
</dbReference>
<organism evidence="11 12">
    <name type="scientific">Buddleja alternifolia</name>
    <dbReference type="NCBI Taxonomy" id="168488"/>
    <lineage>
        <taxon>Eukaryota</taxon>
        <taxon>Viridiplantae</taxon>
        <taxon>Streptophyta</taxon>
        <taxon>Embryophyta</taxon>
        <taxon>Tracheophyta</taxon>
        <taxon>Spermatophyta</taxon>
        <taxon>Magnoliopsida</taxon>
        <taxon>eudicotyledons</taxon>
        <taxon>Gunneridae</taxon>
        <taxon>Pentapetalae</taxon>
        <taxon>asterids</taxon>
        <taxon>lamiids</taxon>
        <taxon>Lamiales</taxon>
        <taxon>Scrophulariaceae</taxon>
        <taxon>Buddlejeae</taxon>
        <taxon>Buddleja</taxon>
    </lineage>
</organism>
<dbReference type="AlphaFoldDB" id="A0AAV6Y300"/>
<gene>
    <name evidence="11" type="ORF">BUALT_Bualt03G0088400</name>
</gene>
<dbReference type="FunFam" id="1.20.58.1040:FF:000001">
    <property type="entry name" value="Glucan endo-1,3-beta-glucosidase 4"/>
    <property type="match status" value="1"/>
</dbReference>
<reference evidence="11" key="1">
    <citation type="submission" date="2019-10" db="EMBL/GenBank/DDBJ databases">
        <authorList>
            <person name="Zhang R."/>
            <person name="Pan Y."/>
            <person name="Wang J."/>
            <person name="Ma R."/>
            <person name="Yu S."/>
        </authorList>
    </citation>
    <scope>NUCLEOTIDE SEQUENCE</scope>
    <source>
        <strain evidence="11">LA-IB0</strain>
        <tissue evidence="11">Leaf</tissue>
    </source>
</reference>
<keyword evidence="4 9" id="KW-0732">Signal</keyword>
<comment type="caution">
    <text evidence="11">The sequence shown here is derived from an EMBL/GenBank/DDBJ whole genome shotgun (WGS) entry which is preliminary data.</text>
</comment>
<name>A0AAV6Y300_9LAMI</name>
<keyword evidence="2" id="KW-1003">Cell membrane</keyword>
<keyword evidence="6" id="KW-1015">Disulfide bond</keyword>
<sequence>MYSFCILLSIQTSRSDRTSMSMMLMKTLLTLIFLLSILHNSNAQFDDYCTADEQTPEAELLAAMNWACQNGADCSAIQENQRCYLPNTTKDHASYAFNSYYQNMKHKGGSCYFNAAAILTGLNPSHGSCNFEYLP</sequence>
<keyword evidence="8" id="KW-0449">Lipoprotein</keyword>
<feature type="signal peptide" evidence="9">
    <location>
        <begin position="1"/>
        <end position="43"/>
    </location>
</feature>
<dbReference type="Pfam" id="PF07983">
    <property type="entry name" value="X8"/>
    <property type="match status" value="1"/>
</dbReference>
<dbReference type="InterPro" id="IPR012946">
    <property type="entry name" value="X8"/>
</dbReference>
<dbReference type="EMBL" id="WHWC01000003">
    <property type="protein sequence ID" value="KAG8385853.1"/>
    <property type="molecule type" value="Genomic_DNA"/>
</dbReference>
<dbReference type="Proteomes" id="UP000826271">
    <property type="component" value="Unassembled WGS sequence"/>
</dbReference>
<keyword evidence="12" id="KW-1185">Reference proteome</keyword>
<evidence type="ECO:0000256" key="3">
    <source>
        <dbReference type="ARBA" id="ARBA00022622"/>
    </source>
</evidence>
<evidence type="ECO:0000256" key="9">
    <source>
        <dbReference type="SAM" id="SignalP"/>
    </source>
</evidence>
<dbReference type="InterPro" id="IPR044788">
    <property type="entry name" value="X8_dom_prot"/>
</dbReference>
<evidence type="ECO:0000256" key="2">
    <source>
        <dbReference type="ARBA" id="ARBA00022475"/>
    </source>
</evidence>
<comment type="subcellular location">
    <subcellularLocation>
        <location evidence="1">Cell membrane</location>
        <topology evidence="1">Lipid-anchor</topology>
        <topology evidence="1">GPI-anchor</topology>
    </subcellularLocation>
</comment>
<keyword evidence="3" id="KW-0336">GPI-anchor</keyword>
<evidence type="ECO:0000256" key="5">
    <source>
        <dbReference type="ARBA" id="ARBA00023136"/>
    </source>
</evidence>
<evidence type="ECO:0000313" key="12">
    <source>
        <dbReference type="Proteomes" id="UP000826271"/>
    </source>
</evidence>
<keyword evidence="7" id="KW-0325">Glycoprotein</keyword>
<feature type="chain" id="PRO_5043361327" description="X8 domain-containing protein" evidence="9">
    <location>
        <begin position="44"/>
        <end position="135"/>
    </location>
</feature>
<dbReference type="GO" id="GO:0098552">
    <property type="term" value="C:side of membrane"/>
    <property type="evidence" value="ECO:0007669"/>
    <property type="project" value="UniProtKB-KW"/>
</dbReference>
<dbReference type="PANTHER" id="PTHR31044">
    <property type="entry name" value="BETA-1,3 GLUCANASE"/>
    <property type="match status" value="1"/>
</dbReference>
<accession>A0AAV6Y300</accession>
<evidence type="ECO:0000256" key="8">
    <source>
        <dbReference type="ARBA" id="ARBA00023288"/>
    </source>
</evidence>
<dbReference type="PANTHER" id="PTHR31044:SF55">
    <property type="entry name" value="CARBOHYDRATE-BINDING X8 DOMAIN SUPERFAMILY PROTEIN"/>
    <property type="match status" value="1"/>
</dbReference>
<evidence type="ECO:0000256" key="4">
    <source>
        <dbReference type="ARBA" id="ARBA00022729"/>
    </source>
</evidence>
<evidence type="ECO:0000256" key="6">
    <source>
        <dbReference type="ARBA" id="ARBA00023157"/>
    </source>
</evidence>
<evidence type="ECO:0000256" key="1">
    <source>
        <dbReference type="ARBA" id="ARBA00004609"/>
    </source>
</evidence>
<dbReference type="GO" id="GO:0009506">
    <property type="term" value="C:plasmodesma"/>
    <property type="evidence" value="ECO:0007669"/>
    <property type="project" value="UniProtKB-ARBA"/>
</dbReference>
<evidence type="ECO:0000259" key="10">
    <source>
        <dbReference type="SMART" id="SM00768"/>
    </source>
</evidence>
<keyword evidence="5" id="KW-0472">Membrane</keyword>